<feature type="domain" description="Glucose-methanol-choline oxidoreductase N-terminal" evidence="6">
    <location>
        <begin position="135"/>
        <end position="158"/>
    </location>
</feature>
<reference evidence="7 8" key="1">
    <citation type="journal article" date="2020" name="Cell">
        <title>Large-Scale Comparative Analyses of Tick Genomes Elucidate Their Genetic Diversity and Vector Capacities.</title>
        <authorList>
            <consortium name="Tick Genome and Microbiome Consortium (TIGMIC)"/>
            <person name="Jia N."/>
            <person name="Wang J."/>
            <person name="Shi W."/>
            <person name="Du L."/>
            <person name="Sun Y."/>
            <person name="Zhan W."/>
            <person name="Jiang J.F."/>
            <person name="Wang Q."/>
            <person name="Zhang B."/>
            <person name="Ji P."/>
            <person name="Bell-Sakyi L."/>
            <person name="Cui X.M."/>
            <person name="Yuan T.T."/>
            <person name="Jiang B.G."/>
            <person name="Yang W.F."/>
            <person name="Lam T.T."/>
            <person name="Chang Q.C."/>
            <person name="Ding S.J."/>
            <person name="Wang X.J."/>
            <person name="Zhu J.G."/>
            <person name="Ruan X.D."/>
            <person name="Zhao L."/>
            <person name="Wei J.T."/>
            <person name="Ye R.Z."/>
            <person name="Que T.C."/>
            <person name="Du C.H."/>
            <person name="Zhou Y.H."/>
            <person name="Cheng J.X."/>
            <person name="Dai P.F."/>
            <person name="Guo W.B."/>
            <person name="Han X.H."/>
            <person name="Huang E.J."/>
            <person name="Li L.F."/>
            <person name="Wei W."/>
            <person name="Gao Y.C."/>
            <person name="Liu J.Z."/>
            <person name="Shao H.Z."/>
            <person name="Wang X."/>
            <person name="Wang C.C."/>
            <person name="Yang T.C."/>
            <person name="Huo Q.B."/>
            <person name="Li W."/>
            <person name="Chen H.Y."/>
            <person name="Chen S.E."/>
            <person name="Zhou L.G."/>
            <person name="Ni X.B."/>
            <person name="Tian J.H."/>
            <person name="Sheng Y."/>
            <person name="Liu T."/>
            <person name="Pan Y.S."/>
            <person name="Xia L.Y."/>
            <person name="Li J."/>
            <person name="Zhao F."/>
            <person name="Cao W.C."/>
        </authorList>
    </citation>
    <scope>NUCLEOTIDE SEQUENCE [LARGE SCALE GENOMIC DNA]</scope>
    <source>
        <strain evidence="7">HaeL-2018</strain>
    </source>
</reference>
<proteinExistence type="inferred from homology"/>
<evidence type="ECO:0000259" key="6">
    <source>
        <dbReference type="PROSITE" id="PS00623"/>
    </source>
</evidence>
<evidence type="ECO:0000313" key="7">
    <source>
        <dbReference type="EMBL" id="KAH9371134.1"/>
    </source>
</evidence>
<evidence type="ECO:0000256" key="3">
    <source>
        <dbReference type="ARBA" id="ARBA00022630"/>
    </source>
</evidence>
<dbReference type="Pfam" id="PF00732">
    <property type="entry name" value="GMC_oxred_N"/>
    <property type="match status" value="1"/>
</dbReference>
<dbReference type="PANTHER" id="PTHR11552:SF147">
    <property type="entry name" value="CHOLINE DEHYDROGENASE, MITOCHONDRIAL"/>
    <property type="match status" value="1"/>
</dbReference>
<evidence type="ECO:0000256" key="5">
    <source>
        <dbReference type="RuleBase" id="RU003968"/>
    </source>
</evidence>
<dbReference type="GO" id="GO:0050660">
    <property type="term" value="F:flavin adenine dinucleotide binding"/>
    <property type="evidence" value="ECO:0007669"/>
    <property type="project" value="InterPro"/>
</dbReference>
<evidence type="ECO:0000256" key="2">
    <source>
        <dbReference type="ARBA" id="ARBA00010790"/>
    </source>
</evidence>
<dbReference type="EMBL" id="JABSTR010000005">
    <property type="protein sequence ID" value="KAH9371134.1"/>
    <property type="molecule type" value="Genomic_DNA"/>
</dbReference>
<dbReference type="InterPro" id="IPR000172">
    <property type="entry name" value="GMC_OxRdtase_N"/>
</dbReference>
<evidence type="ECO:0000256" key="4">
    <source>
        <dbReference type="ARBA" id="ARBA00022827"/>
    </source>
</evidence>
<keyword evidence="3 5" id="KW-0285">Flavoprotein</keyword>
<dbReference type="InterPro" id="IPR012132">
    <property type="entry name" value="GMC_OxRdtase"/>
</dbReference>
<dbReference type="SUPFAM" id="SSF51905">
    <property type="entry name" value="FAD/NAD(P)-binding domain"/>
    <property type="match status" value="1"/>
</dbReference>
<protein>
    <recommendedName>
        <fullName evidence="6">Glucose-methanol-choline oxidoreductase N-terminal domain-containing protein</fullName>
    </recommendedName>
</protein>
<dbReference type="GO" id="GO:0016614">
    <property type="term" value="F:oxidoreductase activity, acting on CH-OH group of donors"/>
    <property type="evidence" value="ECO:0007669"/>
    <property type="project" value="InterPro"/>
</dbReference>
<accession>A0A9J6FYC6</accession>
<organism evidence="7 8">
    <name type="scientific">Haemaphysalis longicornis</name>
    <name type="common">Bush tick</name>
    <dbReference type="NCBI Taxonomy" id="44386"/>
    <lineage>
        <taxon>Eukaryota</taxon>
        <taxon>Metazoa</taxon>
        <taxon>Ecdysozoa</taxon>
        <taxon>Arthropoda</taxon>
        <taxon>Chelicerata</taxon>
        <taxon>Arachnida</taxon>
        <taxon>Acari</taxon>
        <taxon>Parasitiformes</taxon>
        <taxon>Ixodida</taxon>
        <taxon>Ixodoidea</taxon>
        <taxon>Ixodidae</taxon>
        <taxon>Haemaphysalinae</taxon>
        <taxon>Haemaphysalis</taxon>
    </lineage>
</organism>
<dbReference type="InterPro" id="IPR036188">
    <property type="entry name" value="FAD/NAD-bd_sf"/>
</dbReference>
<comment type="cofactor">
    <cofactor evidence="1">
        <name>FAD</name>
        <dbReference type="ChEBI" id="CHEBI:57692"/>
    </cofactor>
</comment>
<dbReference type="Proteomes" id="UP000821853">
    <property type="component" value="Chromosome 3"/>
</dbReference>
<gene>
    <name evidence="7" type="ORF">HPB48_022704</name>
</gene>
<dbReference type="Gene3D" id="3.50.50.60">
    <property type="entry name" value="FAD/NAD(P)-binding domain"/>
    <property type="match status" value="2"/>
</dbReference>
<name>A0A9J6FYC6_HAELO</name>
<comment type="caution">
    <text evidence="7">The sequence shown here is derived from an EMBL/GenBank/DDBJ whole genome shotgun (WGS) entry which is preliminary data.</text>
</comment>
<dbReference type="AlphaFoldDB" id="A0A9J6FYC6"/>
<dbReference type="PROSITE" id="PS00623">
    <property type="entry name" value="GMC_OXRED_1"/>
    <property type="match status" value="1"/>
</dbReference>
<dbReference type="OrthoDB" id="269227at2759"/>
<keyword evidence="8" id="KW-1185">Reference proteome</keyword>
<dbReference type="PANTHER" id="PTHR11552">
    <property type="entry name" value="GLUCOSE-METHANOL-CHOLINE GMC OXIDOREDUCTASE"/>
    <property type="match status" value="1"/>
</dbReference>
<comment type="similarity">
    <text evidence="2 5">Belongs to the GMC oxidoreductase family.</text>
</comment>
<dbReference type="OMA" id="FEEWADI"/>
<dbReference type="VEuPathDB" id="VectorBase:HLOH_046508"/>
<sequence>MSGDMSMLQQALPVGGAASHSVVAVLMALVNLLTHVPFTDLPSPLSMELGDLRDEYDYVIVGGGSAGSVVANRLSADPNVRVLLLEAGGLETAARQIPALPPIQIGGQDDWAYMSVPQRNACLSFHDQRSPLPSGKVLGGTGSINYMMYLRGNRHDYDRWATEYGASGWAYEDVLPHFKDIEDFRAGEVTEYHGTDGEVPVSNVDGSTAAISPLYMEACQQAGYAAVDYNGPTQSGCSRLQANIKNGVRVSSSKAFITPVVEERENLHVAVYSQATKVNFEGSRAVGVSFTRLGEPGYVKASGEVILSAGAVGSARLLLISGVGPKEDLERLQVGVYINAEF</sequence>
<evidence type="ECO:0000256" key="1">
    <source>
        <dbReference type="ARBA" id="ARBA00001974"/>
    </source>
</evidence>
<evidence type="ECO:0000313" key="8">
    <source>
        <dbReference type="Proteomes" id="UP000821853"/>
    </source>
</evidence>
<keyword evidence="4 5" id="KW-0274">FAD</keyword>